<evidence type="ECO:0000256" key="3">
    <source>
        <dbReference type="PROSITE-ProRule" id="PRU00221"/>
    </source>
</evidence>
<feature type="compositionally biased region" description="Basic and acidic residues" evidence="4">
    <location>
        <begin position="39"/>
        <end position="48"/>
    </location>
</feature>
<evidence type="ECO:0000313" key="5">
    <source>
        <dbReference type="Proteomes" id="UP001515500"/>
    </source>
</evidence>
<keyword evidence="5" id="KW-1185">Reference proteome</keyword>
<name>A0AB40BSI3_DIOCR</name>
<dbReference type="InterPro" id="IPR015943">
    <property type="entry name" value="WD40/YVTN_repeat-like_dom_sf"/>
</dbReference>
<dbReference type="SUPFAM" id="SSF50978">
    <property type="entry name" value="WD40 repeat-like"/>
    <property type="match status" value="1"/>
</dbReference>
<evidence type="ECO:0000256" key="4">
    <source>
        <dbReference type="SAM" id="MobiDB-lite"/>
    </source>
</evidence>
<evidence type="ECO:0000313" key="6">
    <source>
        <dbReference type="RefSeq" id="XP_039130427.1"/>
    </source>
</evidence>
<dbReference type="RefSeq" id="XP_039130427.1">
    <property type="nucleotide sequence ID" value="XM_039274493.1"/>
</dbReference>
<proteinExistence type="predicted"/>
<dbReference type="InterPro" id="IPR001680">
    <property type="entry name" value="WD40_rpt"/>
</dbReference>
<reference evidence="6" key="1">
    <citation type="submission" date="2025-08" db="UniProtKB">
        <authorList>
            <consortium name="RefSeq"/>
        </authorList>
    </citation>
    <scope>IDENTIFICATION</scope>
</reference>
<dbReference type="Gene3D" id="2.130.10.10">
    <property type="entry name" value="YVTN repeat-like/Quinoprotein amine dehydrogenase"/>
    <property type="match status" value="1"/>
</dbReference>
<evidence type="ECO:0000256" key="1">
    <source>
        <dbReference type="ARBA" id="ARBA00022574"/>
    </source>
</evidence>
<organism evidence="5 6">
    <name type="scientific">Dioscorea cayennensis subsp. rotundata</name>
    <name type="common">White Guinea yam</name>
    <name type="synonym">Dioscorea rotundata</name>
    <dbReference type="NCBI Taxonomy" id="55577"/>
    <lineage>
        <taxon>Eukaryota</taxon>
        <taxon>Viridiplantae</taxon>
        <taxon>Streptophyta</taxon>
        <taxon>Embryophyta</taxon>
        <taxon>Tracheophyta</taxon>
        <taxon>Spermatophyta</taxon>
        <taxon>Magnoliopsida</taxon>
        <taxon>Liliopsida</taxon>
        <taxon>Dioscoreales</taxon>
        <taxon>Dioscoreaceae</taxon>
        <taxon>Dioscorea</taxon>
    </lineage>
</organism>
<dbReference type="AlphaFoldDB" id="A0AB40BSI3"/>
<dbReference type="GeneID" id="120266842"/>
<protein>
    <submittedName>
        <fullName evidence="6">Uncharacterized protein LOC120266842</fullName>
    </submittedName>
</protein>
<dbReference type="InterPro" id="IPR052254">
    <property type="entry name" value="CUL4-DDB1_E3_ligase_receptor"/>
</dbReference>
<keyword evidence="1 3" id="KW-0853">WD repeat</keyword>
<evidence type="ECO:0000256" key="2">
    <source>
        <dbReference type="ARBA" id="ARBA00022737"/>
    </source>
</evidence>
<dbReference type="Proteomes" id="UP001515500">
    <property type="component" value="Chromosome 8"/>
</dbReference>
<dbReference type="Pfam" id="PF23761">
    <property type="entry name" value="Beta-prop_DCAF4"/>
    <property type="match status" value="1"/>
</dbReference>
<dbReference type="SMART" id="SM00320">
    <property type="entry name" value="WD40"/>
    <property type="match status" value="2"/>
</dbReference>
<dbReference type="InterPro" id="IPR036322">
    <property type="entry name" value="WD40_repeat_dom_sf"/>
</dbReference>
<gene>
    <name evidence="6" type="primary">LOC120266842</name>
</gene>
<feature type="region of interest" description="Disordered" evidence="4">
    <location>
        <begin position="22"/>
        <end position="53"/>
    </location>
</feature>
<keyword evidence="2" id="KW-0677">Repeat</keyword>
<dbReference type="PROSITE" id="PS50082">
    <property type="entry name" value="WD_REPEATS_2"/>
    <property type="match status" value="1"/>
</dbReference>
<sequence length="504" mass="56233">MAPQMYLPGFYFDPEKNRYFPVKGPIPGSKRTASASRDSVSDQKDHDQTGVTGRRTKLKASELLQLRELNGRNVTSGNLRYDFIQDYQKFKASNPLVWIYHRTANAAGTGVEQLHGVVQTPTGLERSSLLVAGSMSGCARIYVVGDAGRHLDNGDEYMPKTVWPQNNHDKINTNIARIWSSTGLSTLLDSSISSVRPMYKQPADSLDDVTYSKHLLHENMVTTLGSGQGGGSVNIMNLNIPLEIDSSTFRLQRRMRTIFPTKFTIWTADCSSNGRNAAIGTNVGAALVDIETGKMSSHRLKSDVFSLQFDQSGNIVFCGLRKGAILPVDVRVRHFRSLRNYAGYRSMSNEVQEDSNSSSMPSAICSLAILKSDEKYLLGSSMDGCIQLFDLRLLRRPVQSYKGHVNSHSHLQLGVDPSESFFMSGGEDHFLRIWSIKTGELLFAKNFANATLNSICWSQTGNISKDMQQSSEETVRHHESKWELDQSWRAWLGSHKGLFYMHGI</sequence>
<dbReference type="PANTHER" id="PTHR44472">
    <property type="entry name" value="DDB1- AND CUL4-ASSOCIATED FACTOR 4-RELATED"/>
    <property type="match status" value="1"/>
</dbReference>
<accession>A0AB40BSI3</accession>
<dbReference type="PANTHER" id="PTHR44472:SF1">
    <property type="entry name" value="DDB1 AND CUL4 ASSOCIATED FACTOR 4"/>
    <property type="match status" value="1"/>
</dbReference>
<feature type="repeat" description="WD" evidence="3">
    <location>
        <begin position="413"/>
        <end position="444"/>
    </location>
</feature>